<comment type="caution">
    <text evidence="1">The sequence shown here is derived from an EMBL/GenBank/DDBJ whole genome shotgun (WGS) entry which is preliminary data.</text>
</comment>
<gene>
    <name evidence="1" type="ORF">ACFPFW_06240</name>
</gene>
<sequence length="66" mass="6765">MAVAADQRVSEAGLLAFGVRDAAAAIGIREAELVAAAGGDLDSFMIEALASPEAIARSQELYGRDD</sequence>
<evidence type="ECO:0000313" key="1">
    <source>
        <dbReference type="EMBL" id="MFC5067613.1"/>
    </source>
</evidence>
<proteinExistence type="predicted"/>
<name>A0ABV9YXM4_9HYPH</name>
<evidence type="ECO:0000313" key="2">
    <source>
        <dbReference type="Proteomes" id="UP001595796"/>
    </source>
</evidence>
<reference evidence="2" key="1">
    <citation type="journal article" date="2019" name="Int. J. Syst. Evol. Microbiol.">
        <title>The Global Catalogue of Microorganisms (GCM) 10K type strain sequencing project: providing services to taxonomists for standard genome sequencing and annotation.</title>
        <authorList>
            <consortium name="The Broad Institute Genomics Platform"/>
            <consortium name="The Broad Institute Genome Sequencing Center for Infectious Disease"/>
            <person name="Wu L."/>
            <person name="Ma J."/>
        </authorList>
    </citation>
    <scope>NUCLEOTIDE SEQUENCE [LARGE SCALE GENOMIC DNA]</scope>
    <source>
        <strain evidence="2">CGMCC 1.16444</strain>
    </source>
</reference>
<keyword evidence="2" id="KW-1185">Reference proteome</keyword>
<organism evidence="1 2">
    <name type="scientific">Flaviflagellibacter deserti</name>
    <dbReference type="NCBI Taxonomy" id="2267266"/>
    <lineage>
        <taxon>Bacteria</taxon>
        <taxon>Pseudomonadati</taxon>
        <taxon>Pseudomonadota</taxon>
        <taxon>Alphaproteobacteria</taxon>
        <taxon>Hyphomicrobiales</taxon>
        <taxon>Flaviflagellibacter</taxon>
    </lineage>
</organism>
<dbReference type="Proteomes" id="UP001595796">
    <property type="component" value="Unassembled WGS sequence"/>
</dbReference>
<protein>
    <submittedName>
        <fullName evidence="1">Uncharacterized protein</fullName>
    </submittedName>
</protein>
<dbReference type="RefSeq" id="WP_114958387.1">
    <property type="nucleotide sequence ID" value="NZ_JBHSJF010000005.1"/>
</dbReference>
<accession>A0ABV9YXM4</accession>
<dbReference type="EMBL" id="JBHSJF010000005">
    <property type="protein sequence ID" value="MFC5067613.1"/>
    <property type="molecule type" value="Genomic_DNA"/>
</dbReference>